<keyword evidence="1" id="KW-0732">Signal</keyword>
<evidence type="ECO:0008006" key="4">
    <source>
        <dbReference type="Google" id="ProtNLM"/>
    </source>
</evidence>
<organism evidence="2 3">
    <name type="scientific">Podarcis lilfordi</name>
    <name type="common">Lilford's wall lizard</name>
    <dbReference type="NCBI Taxonomy" id="74358"/>
    <lineage>
        <taxon>Eukaryota</taxon>
        <taxon>Metazoa</taxon>
        <taxon>Chordata</taxon>
        <taxon>Craniata</taxon>
        <taxon>Vertebrata</taxon>
        <taxon>Euteleostomi</taxon>
        <taxon>Lepidosauria</taxon>
        <taxon>Squamata</taxon>
        <taxon>Bifurcata</taxon>
        <taxon>Unidentata</taxon>
        <taxon>Episquamata</taxon>
        <taxon>Laterata</taxon>
        <taxon>Lacertibaenia</taxon>
        <taxon>Lacertidae</taxon>
        <taxon>Podarcis</taxon>
    </lineage>
</organism>
<feature type="chain" id="PRO_5041219771" description="Secreted protein" evidence="1">
    <location>
        <begin position="25"/>
        <end position="114"/>
    </location>
</feature>
<dbReference type="Proteomes" id="UP001178461">
    <property type="component" value="Chromosome 3"/>
</dbReference>
<gene>
    <name evidence="2" type="ORF">PODLI_1B005620</name>
</gene>
<sequence length="114" mass="12573">MDLASETPLLMGSWVLTLCSACTGIFVEAVEQDGDISEVVVVVEEEEEEEVEEEEEAVVVVVEAVVEDDISDVAVVVRCSSTPHWQRRRSSPVQSHSTCIWRYSSHNSVGCNAF</sequence>
<reference evidence="2" key="1">
    <citation type="submission" date="2022-12" db="EMBL/GenBank/DDBJ databases">
        <authorList>
            <person name="Alioto T."/>
            <person name="Alioto T."/>
            <person name="Gomez Garrido J."/>
        </authorList>
    </citation>
    <scope>NUCLEOTIDE SEQUENCE</scope>
</reference>
<protein>
    <recommendedName>
        <fullName evidence="4">Secreted protein</fullName>
    </recommendedName>
</protein>
<evidence type="ECO:0000313" key="3">
    <source>
        <dbReference type="Proteomes" id="UP001178461"/>
    </source>
</evidence>
<dbReference type="EMBL" id="OX395128">
    <property type="protein sequence ID" value="CAI5771476.1"/>
    <property type="molecule type" value="Genomic_DNA"/>
</dbReference>
<keyword evidence="3" id="KW-1185">Reference proteome</keyword>
<name>A0AA35P0X7_9SAUR</name>
<dbReference type="AlphaFoldDB" id="A0AA35P0X7"/>
<evidence type="ECO:0000256" key="1">
    <source>
        <dbReference type="SAM" id="SignalP"/>
    </source>
</evidence>
<feature type="signal peptide" evidence="1">
    <location>
        <begin position="1"/>
        <end position="24"/>
    </location>
</feature>
<accession>A0AA35P0X7</accession>
<proteinExistence type="predicted"/>
<evidence type="ECO:0000313" key="2">
    <source>
        <dbReference type="EMBL" id="CAI5771476.1"/>
    </source>
</evidence>